<reference evidence="1 2" key="1">
    <citation type="submission" date="2019-05" db="EMBL/GenBank/DDBJ databases">
        <title>Another draft genome of Portunus trituberculatus and its Hox gene families provides insights of decapod evolution.</title>
        <authorList>
            <person name="Jeong J.-H."/>
            <person name="Song I."/>
            <person name="Kim S."/>
            <person name="Choi T."/>
            <person name="Kim D."/>
            <person name="Ryu S."/>
            <person name="Kim W."/>
        </authorList>
    </citation>
    <scope>NUCLEOTIDE SEQUENCE [LARGE SCALE GENOMIC DNA]</scope>
    <source>
        <tissue evidence="1">Muscle</tissue>
    </source>
</reference>
<name>A0A5B7G9A1_PORTR</name>
<evidence type="ECO:0000313" key="2">
    <source>
        <dbReference type="Proteomes" id="UP000324222"/>
    </source>
</evidence>
<protein>
    <submittedName>
        <fullName evidence="1">Uncharacterized protein</fullName>
    </submittedName>
</protein>
<comment type="caution">
    <text evidence="1">The sequence shown here is derived from an EMBL/GenBank/DDBJ whole genome shotgun (WGS) entry which is preliminary data.</text>
</comment>
<accession>A0A5B7G9A1</accession>
<keyword evidence="2" id="KW-1185">Reference proteome</keyword>
<gene>
    <name evidence="1" type="ORF">E2C01_047714</name>
</gene>
<organism evidence="1 2">
    <name type="scientific">Portunus trituberculatus</name>
    <name type="common">Swimming crab</name>
    <name type="synonym">Neptunus trituberculatus</name>
    <dbReference type="NCBI Taxonomy" id="210409"/>
    <lineage>
        <taxon>Eukaryota</taxon>
        <taxon>Metazoa</taxon>
        <taxon>Ecdysozoa</taxon>
        <taxon>Arthropoda</taxon>
        <taxon>Crustacea</taxon>
        <taxon>Multicrustacea</taxon>
        <taxon>Malacostraca</taxon>
        <taxon>Eumalacostraca</taxon>
        <taxon>Eucarida</taxon>
        <taxon>Decapoda</taxon>
        <taxon>Pleocyemata</taxon>
        <taxon>Brachyura</taxon>
        <taxon>Eubrachyura</taxon>
        <taxon>Portunoidea</taxon>
        <taxon>Portunidae</taxon>
        <taxon>Portuninae</taxon>
        <taxon>Portunus</taxon>
    </lineage>
</organism>
<dbReference type="AlphaFoldDB" id="A0A5B7G9A1"/>
<dbReference type="EMBL" id="VSRR010011898">
    <property type="protein sequence ID" value="MPC53813.1"/>
    <property type="molecule type" value="Genomic_DNA"/>
</dbReference>
<proteinExistence type="predicted"/>
<evidence type="ECO:0000313" key="1">
    <source>
        <dbReference type="EMBL" id="MPC53813.1"/>
    </source>
</evidence>
<dbReference type="Proteomes" id="UP000324222">
    <property type="component" value="Unassembled WGS sequence"/>
</dbReference>
<sequence>MKFVSKAASASQNGWPTPIHLLTLSSQLYSRHHLARGALAPPQPPAHLPCPAMPPCPCQAGITQPAASGPAGARRQAMNR</sequence>